<dbReference type="PANTHER" id="PTHR45982">
    <property type="entry name" value="REGULATOR OF CHROMOSOME CONDENSATION"/>
    <property type="match status" value="1"/>
</dbReference>
<dbReference type="Proteomes" id="UP000179920">
    <property type="component" value="Chromosome XVIII"/>
</dbReference>
<feature type="compositionally biased region" description="Polar residues" evidence="2">
    <location>
        <begin position="258"/>
        <end position="268"/>
    </location>
</feature>
<dbReference type="InterPro" id="IPR051553">
    <property type="entry name" value="Ran_GTPase-activating"/>
</dbReference>
<reference evidence="4" key="1">
    <citation type="submission" date="2016-04" db="EMBL/GenBank/DDBJ databases">
        <authorList>
            <person name="Evans L.H."/>
            <person name="Alamgir A."/>
            <person name="Owens N."/>
            <person name="Weber N.D."/>
            <person name="Virtaneva K."/>
            <person name="Barbian K."/>
            <person name="Babar A."/>
            <person name="Rosenke K."/>
        </authorList>
    </citation>
    <scope>NUCLEOTIDE SEQUENCE</scope>
    <source>
        <strain evidence="4">UB2112</strain>
    </source>
</reference>
<organism evidence="4 6">
    <name type="scientific">Ustilago bromivora</name>
    <dbReference type="NCBI Taxonomy" id="307758"/>
    <lineage>
        <taxon>Eukaryota</taxon>
        <taxon>Fungi</taxon>
        <taxon>Dikarya</taxon>
        <taxon>Basidiomycota</taxon>
        <taxon>Ustilaginomycotina</taxon>
        <taxon>Ustilaginomycetes</taxon>
        <taxon>Ustilaginales</taxon>
        <taxon>Ustilaginaceae</taxon>
        <taxon>Ustilago</taxon>
    </lineage>
</organism>
<dbReference type="Proteomes" id="UP000658997">
    <property type="component" value="Unassembled WGS sequence"/>
</dbReference>
<dbReference type="SMART" id="SM00256">
    <property type="entry name" value="FBOX"/>
    <property type="match status" value="1"/>
</dbReference>
<dbReference type="PANTHER" id="PTHR45982:SF3">
    <property type="entry name" value="F-BOX PROTEIN POF9"/>
    <property type="match status" value="1"/>
</dbReference>
<feature type="region of interest" description="Disordered" evidence="2">
    <location>
        <begin position="246"/>
        <end position="269"/>
    </location>
</feature>
<dbReference type="OrthoDB" id="61110at2759"/>
<feature type="domain" description="F-box" evidence="3">
    <location>
        <begin position="11"/>
        <end position="50"/>
    </location>
</feature>
<reference evidence="5" key="3">
    <citation type="submission" date="2018-08" db="EMBL/GenBank/DDBJ databases">
        <authorList>
            <person name="Guldener U."/>
        </authorList>
    </citation>
    <scope>NUCLEOTIDE SEQUENCE</scope>
    <source>
        <strain evidence="5">UB2</strain>
    </source>
</reference>
<dbReference type="PROSITE" id="PS00626">
    <property type="entry name" value="RCC1_2"/>
    <property type="match status" value="1"/>
</dbReference>
<evidence type="ECO:0000259" key="3">
    <source>
        <dbReference type="SMART" id="SM00256"/>
    </source>
</evidence>
<proteinExistence type="predicted"/>
<dbReference type="SUPFAM" id="SSF81383">
    <property type="entry name" value="F-box domain"/>
    <property type="match status" value="1"/>
</dbReference>
<dbReference type="InterPro" id="IPR000408">
    <property type="entry name" value="Reg_chr_condens"/>
</dbReference>
<accession>A0A1K0GC69</accession>
<dbReference type="InterPro" id="IPR036047">
    <property type="entry name" value="F-box-like_dom_sf"/>
</dbReference>
<evidence type="ECO:0000313" key="5">
    <source>
        <dbReference type="EMBL" id="SYW80768.1"/>
    </source>
</evidence>
<evidence type="ECO:0000313" key="6">
    <source>
        <dbReference type="Proteomes" id="UP000179920"/>
    </source>
</evidence>
<feature type="region of interest" description="Disordered" evidence="2">
    <location>
        <begin position="691"/>
        <end position="728"/>
    </location>
</feature>
<evidence type="ECO:0000313" key="7">
    <source>
        <dbReference type="Proteomes" id="UP000658997"/>
    </source>
</evidence>
<feature type="repeat" description="RCC1" evidence="1">
    <location>
        <begin position="166"/>
        <end position="222"/>
    </location>
</feature>
<evidence type="ECO:0000256" key="1">
    <source>
        <dbReference type="PROSITE-ProRule" id="PRU00235"/>
    </source>
</evidence>
<protein>
    <submittedName>
        <fullName evidence="5">Related to SAF1 - protein involved in proteasome-dependent degradation</fullName>
    </submittedName>
    <submittedName>
        <fullName evidence="4">Related to SAF1-protein involved in proteasome-dependent degradation</fullName>
    </submittedName>
</protein>
<dbReference type="PROSITE" id="PS50012">
    <property type="entry name" value="RCC1_3"/>
    <property type="match status" value="1"/>
</dbReference>
<sequence>MASTTPLDLPLPLLLDLIFPLLPTSTLLALRLVSTGLKTVVEDQVLWKRKVLSDFTFPLYATARMGGWFNLYRGLSCPDVYVWGQLSEGRLGLKVDELGVEVRRDAVACRGGLPYPYKLNTLGASNASNPCASGRIAREAGRVGEVGGIVEIVAGGWSFHARTSSGKVLHWGTMDGECFAGNQSSLRDAGKQVSTPRLLSGIPDQVQSLSGGRSHAVALTKEGRVVEWRSWGSLWLHDPLPPSLLPSSTSHAMPAPQASETGAQTSAARSGIKQLEAGWSFTSILDEQGNVWLWYSDWTEDKFREQYYGGYEQAAIMFADPPGRNSQTLFSVSITPLQLPPLPTSAPARPDQQEQEQEQEQITQIAAGEDFLIALTSHGHLFRLDLHLPATNLGEEQEVARQVQQARPGDFDQSRNTGALVHRLKMQRYLQTRAQWQRLPLFEEPDKLPGFDKGWVRDGRSKIGRVSHISAHFRRFVAFLPVHSSSKVVGKGEEGEDTLVLLGTPDTIEPELIPELQARKVIKVTMGDYHYGALTSQGEILTWGEFSKGALGNWSPTWVRNSANTLQNQEQEDEGERGWLSNLIALPTILGNRGTARQARIGFAGRGGRATASNNAIREHQQGRLRGGTQEHVERPGTISIHPEPTLDGGEDGGGEDVGGGGKRGKRGKRGGEPFAFDIAFAGWHSSALVMYAPSPGGLGTGDEEREEEANEDEYEYEDEDDVFQDAE</sequence>
<dbReference type="GO" id="GO:0005085">
    <property type="term" value="F:guanyl-nucleotide exchange factor activity"/>
    <property type="evidence" value="ECO:0007669"/>
    <property type="project" value="TreeGrafter"/>
</dbReference>
<dbReference type="InterPro" id="IPR009091">
    <property type="entry name" value="RCC1/BLIP-II"/>
</dbReference>
<dbReference type="GO" id="GO:0005737">
    <property type="term" value="C:cytoplasm"/>
    <property type="evidence" value="ECO:0007669"/>
    <property type="project" value="TreeGrafter"/>
</dbReference>
<dbReference type="EMBL" id="LT558134">
    <property type="protein sequence ID" value="SAM85653.1"/>
    <property type="molecule type" value="Genomic_DNA"/>
</dbReference>
<dbReference type="GO" id="GO:0000502">
    <property type="term" value="C:proteasome complex"/>
    <property type="evidence" value="ECO:0007669"/>
    <property type="project" value="UniProtKB-KW"/>
</dbReference>
<dbReference type="Gene3D" id="2.130.10.30">
    <property type="entry name" value="Regulator of chromosome condensation 1/beta-lactamase-inhibitor protein II"/>
    <property type="match status" value="2"/>
</dbReference>
<keyword evidence="7" id="KW-1185">Reference proteome</keyword>
<evidence type="ECO:0000313" key="4">
    <source>
        <dbReference type="EMBL" id="SAM85653.1"/>
    </source>
</evidence>
<keyword evidence="4" id="KW-0647">Proteasome</keyword>
<feature type="region of interest" description="Disordered" evidence="2">
    <location>
        <begin position="341"/>
        <end position="360"/>
    </location>
</feature>
<feature type="region of interest" description="Disordered" evidence="2">
    <location>
        <begin position="620"/>
        <end position="670"/>
    </location>
</feature>
<dbReference type="AlphaFoldDB" id="A0A1K0GC69"/>
<reference evidence="6" key="2">
    <citation type="submission" date="2016-04" db="EMBL/GenBank/DDBJ databases">
        <authorList>
            <person name="Guldener U."/>
            <person name="Guldener U."/>
        </authorList>
    </citation>
    <scope>NUCLEOTIDE SEQUENCE [LARGE SCALE GENOMIC DNA]</scope>
    <source>
        <strain evidence="6">UB2112</strain>
    </source>
</reference>
<gene>
    <name evidence="5" type="ORF">UBRO2_03982</name>
    <name evidence="4" type="ORF">UBRO_08237</name>
</gene>
<evidence type="ECO:0000256" key="2">
    <source>
        <dbReference type="SAM" id="MobiDB-lite"/>
    </source>
</evidence>
<dbReference type="InterPro" id="IPR001810">
    <property type="entry name" value="F-box_dom"/>
</dbReference>
<dbReference type="SUPFAM" id="SSF50985">
    <property type="entry name" value="RCC1/BLIP-II"/>
    <property type="match status" value="1"/>
</dbReference>
<name>A0A1K0GC69_9BASI</name>
<feature type="compositionally biased region" description="Acidic residues" evidence="2">
    <location>
        <begin position="702"/>
        <end position="728"/>
    </location>
</feature>
<dbReference type="EMBL" id="ULHB01000084">
    <property type="protein sequence ID" value="SYW80768.1"/>
    <property type="molecule type" value="Genomic_DNA"/>
</dbReference>